<accession>A0A402D1F8</accession>
<sequence>MGFDGKGYLERLPVTDPVVLAAAQQMRREMTPMEQRLWNAISGKKLNGLRFRSQHPFGRFVIDFYCPSCKLAVEVDGSVHEGREEYDAERTLFLQSYGCRVIRFRNNEILNDLSGVLTKIIEASEEQIITYSPLWSAPLWGPGGILIPVGPGASSES</sequence>
<dbReference type="AlphaFoldDB" id="A0A402D1F8"/>
<organism evidence="1 2">
    <name type="scientific">Capsulimonas corticalis</name>
    <dbReference type="NCBI Taxonomy" id="2219043"/>
    <lineage>
        <taxon>Bacteria</taxon>
        <taxon>Bacillati</taxon>
        <taxon>Armatimonadota</taxon>
        <taxon>Armatimonadia</taxon>
        <taxon>Capsulimonadales</taxon>
        <taxon>Capsulimonadaceae</taxon>
        <taxon>Capsulimonas</taxon>
    </lineage>
</organism>
<dbReference type="CDD" id="cd01038">
    <property type="entry name" value="Endonuclease_DUF559"/>
    <property type="match status" value="1"/>
</dbReference>
<dbReference type="InterPro" id="IPR011335">
    <property type="entry name" value="Restrct_endonuc-II-like"/>
</dbReference>
<dbReference type="Gene3D" id="3.40.960.10">
    <property type="entry name" value="VSR Endonuclease"/>
    <property type="match status" value="1"/>
</dbReference>
<gene>
    <name evidence="1" type="ORF">CCAX7_006810</name>
</gene>
<dbReference type="Proteomes" id="UP000287394">
    <property type="component" value="Chromosome"/>
</dbReference>
<name>A0A402D1F8_9BACT</name>
<dbReference type="OrthoDB" id="9798754at2"/>
<protein>
    <submittedName>
        <fullName evidence="1">Uncharacterized protein</fullName>
    </submittedName>
</protein>
<keyword evidence="2" id="KW-1185">Reference proteome</keyword>
<dbReference type="EMBL" id="AP025739">
    <property type="protein sequence ID" value="BDI28630.1"/>
    <property type="molecule type" value="Genomic_DNA"/>
</dbReference>
<dbReference type="KEGG" id="ccot:CCAX7_006810"/>
<dbReference type="Pfam" id="PF04480">
    <property type="entry name" value="DUF559"/>
    <property type="match status" value="1"/>
</dbReference>
<dbReference type="SUPFAM" id="SSF52980">
    <property type="entry name" value="Restriction endonuclease-like"/>
    <property type="match status" value="1"/>
</dbReference>
<dbReference type="InterPro" id="IPR007569">
    <property type="entry name" value="DUF559"/>
</dbReference>
<dbReference type="RefSeq" id="WP_119323388.1">
    <property type="nucleotide sequence ID" value="NZ_AP025739.1"/>
</dbReference>
<dbReference type="PANTHER" id="PTHR38590:SF1">
    <property type="entry name" value="BLL0828 PROTEIN"/>
    <property type="match status" value="1"/>
</dbReference>
<proteinExistence type="predicted"/>
<evidence type="ECO:0000313" key="2">
    <source>
        <dbReference type="Proteomes" id="UP000287394"/>
    </source>
</evidence>
<reference evidence="1 2" key="1">
    <citation type="journal article" date="2019" name="Int. J. Syst. Evol. Microbiol.">
        <title>Capsulimonas corticalis gen. nov., sp. nov., an aerobic capsulated bacterium, of a novel bacterial order, Capsulimonadales ord. nov., of the class Armatimonadia of the phylum Armatimonadetes.</title>
        <authorList>
            <person name="Li J."/>
            <person name="Kudo C."/>
            <person name="Tonouchi A."/>
        </authorList>
    </citation>
    <scope>NUCLEOTIDE SEQUENCE [LARGE SCALE GENOMIC DNA]</scope>
    <source>
        <strain evidence="1 2">AX-7</strain>
    </source>
</reference>
<evidence type="ECO:0000313" key="1">
    <source>
        <dbReference type="EMBL" id="BDI28630.1"/>
    </source>
</evidence>
<dbReference type="InterPro" id="IPR047216">
    <property type="entry name" value="Endonuclease_DUF559_bact"/>
</dbReference>
<dbReference type="PANTHER" id="PTHR38590">
    <property type="entry name" value="BLL0828 PROTEIN"/>
    <property type="match status" value="1"/>
</dbReference>